<evidence type="ECO:0000256" key="3">
    <source>
        <dbReference type="ARBA" id="ARBA00022989"/>
    </source>
</evidence>
<keyword evidence="4 6" id="KW-0472">Membrane</keyword>
<evidence type="ECO:0000256" key="6">
    <source>
        <dbReference type="SAM" id="Phobius"/>
    </source>
</evidence>
<dbReference type="Proteomes" id="UP001626550">
    <property type="component" value="Unassembled WGS sequence"/>
</dbReference>
<keyword evidence="2 6" id="KW-0812">Transmembrane</keyword>
<protein>
    <recommendedName>
        <fullName evidence="7">Ion transport domain-containing protein</fullName>
    </recommendedName>
</protein>
<feature type="transmembrane region" description="Helical" evidence="6">
    <location>
        <begin position="100"/>
        <end position="121"/>
    </location>
</feature>
<evidence type="ECO:0000256" key="5">
    <source>
        <dbReference type="SAM" id="MobiDB-lite"/>
    </source>
</evidence>
<feature type="transmembrane region" description="Helical" evidence="6">
    <location>
        <begin position="36"/>
        <end position="53"/>
    </location>
</feature>
<dbReference type="PANTHER" id="PTHR47735:SF9">
    <property type="entry name" value="POTASSIUM VOLTAGE-GATED CHANNEL SUBFAMILY KQT MEMBER 4-LIKE ISOFORM X1"/>
    <property type="match status" value="1"/>
</dbReference>
<dbReference type="Pfam" id="PF00520">
    <property type="entry name" value="Ion_trans"/>
    <property type="match status" value="1"/>
</dbReference>
<feature type="transmembrane region" description="Helical" evidence="6">
    <location>
        <begin position="162"/>
        <end position="187"/>
    </location>
</feature>
<dbReference type="InterPro" id="IPR003937">
    <property type="entry name" value="K_chnl_volt-dep_KCNQ"/>
</dbReference>
<accession>A0ABD2QN95</accession>
<evidence type="ECO:0000313" key="8">
    <source>
        <dbReference type="EMBL" id="KAL3321008.1"/>
    </source>
</evidence>
<feature type="transmembrane region" description="Helical" evidence="6">
    <location>
        <begin position="133"/>
        <end position="150"/>
    </location>
</feature>
<evidence type="ECO:0000259" key="7">
    <source>
        <dbReference type="Pfam" id="PF00520"/>
    </source>
</evidence>
<comment type="subcellular location">
    <subcellularLocation>
        <location evidence="1">Membrane</location>
        <topology evidence="1">Multi-pass membrane protein</topology>
    </subcellularLocation>
</comment>
<dbReference type="GO" id="GO:0016020">
    <property type="term" value="C:membrane"/>
    <property type="evidence" value="ECO:0007669"/>
    <property type="project" value="UniProtKB-SubCell"/>
</dbReference>
<dbReference type="PANTHER" id="PTHR47735">
    <property type="entry name" value="POTASSIUM VOLTAGE-GATED CHANNEL SUBFAMILY KQT MEMBER 4"/>
    <property type="match status" value="1"/>
</dbReference>
<evidence type="ECO:0000313" key="9">
    <source>
        <dbReference type="Proteomes" id="UP001626550"/>
    </source>
</evidence>
<sequence>MLVCYFTEYCFRAWSAGCRSRYQGWRGRLLFMRRPFRIIDLVVILTSLVMISLDSQSHRIATSTFRGLRFFQILRMIRIDRRGGSFKLLASVVWAHRQELFTTVYIGFLVLIFSSFIIYLFEKGEDKSKIKSYADALWWGVITLCTVGYGDIVPTTWPGKIVASFCAMAGISFYALPAGILGSGFALKVQQNQREKHLTRRKVPAAQLIKCAWRHFSCEHSNDFSGTWKVFKKRSASHPGKIQQKQVHSTPCHGNN</sequence>
<dbReference type="Gene3D" id="1.10.287.70">
    <property type="match status" value="1"/>
</dbReference>
<feature type="domain" description="Ion transport" evidence="7">
    <location>
        <begin position="3"/>
        <end position="191"/>
    </location>
</feature>
<dbReference type="SUPFAM" id="SSF81324">
    <property type="entry name" value="Voltage-gated potassium channels"/>
    <property type="match status" value="1"/>
</dbReference>
<feature type="compositionally biased region" description="Polar residues" evidence="5">
    <location>
        <begin position="243"/>
        <end position="256"/>
    </location>
</feature>
<dbReference type="AlphaFoldDB" id="A0ABD2QN95"/>
<dbReference type="PRINTS" id="PR01459">
    <property type="entry name" value="KCNQCHANNEL"/>
</dbReference>
<name>A0ABD2QN95_9PLAT</name>
<keyword evidence="3 6" id="KW-1133">Transmembrane helix</keyword>
<evidence type="ECO:0000256" key="1">
    <source>
        <dbReference type="ARBA" id="ARBA00004141"/>
    </source>
</evidence>
<comment type="caution">
    <text evidence="8">The sequence shown here is derived from an EMBL/GenBank/DDBJ whole genome shotgun (WGS) entry which is preliminary data.</text>
</comment>
<reference evidence="8 9" key="1">
    <citation type="submission" date="2024-11" db="EMBL/GenBank/DDBJ databases">
        <title>Adaptive evolution of stress response genes in parasites aligns with host niche diversity.</title>
        <authorList>
            <person name="Hahn C."/>
            <person name="Resl P."/>
        </authorList>
    </citation>
    <scope>NUCLEOTIDE SEQUENCE [LARGE SCALE GENOMIC DNA]</scope>
    <source>
        <strain evidence="8">EGGRZ-B1_66</strain>
        <tissue evidence="8">Body</tissue>
    </source>
</reference>
<dbReference type="InterPro" id="IPR005821">
    <property type="entry name" value="Ion_trans_dom"/>
</dbReference>
<dbReference type="PRINTS" id="PR00169">
    <property type="entry name" value="KCHANNEL"/>
</dbReference>
<proteinExistence type="predicted"/>
<evidence type="ECO:0000256" key="4">
    <source>
        <dbReference type="ARBA" id="ARBA00023136"/>
    </source>
</evidence>
<organism evidence="8 9">
    <name type="scientific">Cichlidogyrus casuarinus</name>
    <dbReference type="NCBI Taxonomy" id="1844966"/>
    <lineage>
        <taxon>Eukaryota</taxon>
        <taxon>Metazoa</taxon>
        <taxon>Spiralia</taxon>
        <taxon>Lophotrochozoa</taxon>
        <taxon>Platyhelminthes</taxon>
        <taxon>Monogenea</taxon>
        <taxon>Monopisthocotylea</taxon>
        <taxon>Dactylogyridea</taxon>
        <taxon>Ancyrocephalidae</taxon>
        <taxon>Cichlidogyrus</taxon>
    </lineage>
</organism>
<evidence type="ECO:0000256" key="2">
    <source>
        <dbReference type="ARBA" id="ARBA00022692"/>
    </source>
</evidence>
<dbReference type="EMBL" id="JBJKFK010000016">
    <property type="protein sequence ID" value="KAL3321008.1"/>
    <property type="molecule type" value="Genomic_DNA"/>
</dbReference>
<dbReference type="Gene3D" id="6.10.140.1910">
    <property type="match status" value="1"/>
</dbReference>
<gene>
    <name evidence="8" type="ORF">Ciccas_000330</name>
</gene>
<keyword evidence="9" id="KW-1185">Reference proteome</keyword>
<feature type="region of interest" description="Disordered" evidence="5">
    <location>
        <begin position="237"/>
        <end position="256"/>
    </location>
</feature>